<evidence type="ECO:0000259" key="3">
    <source>
        <dbReference type="Pfam" id="PF25583"/>
    </source>
</evidence>
<gene>
    <name evidence="4" type="ORF">EDD72_101173</name>
</gene>
<name>A0A4V2UT71_9BACI</name>
<dbReference type="PANTHER" id="PTHR34580:SF1">
    <property type="entry name" value="PROTEIN PAFC"/>
    <property type="match status" value="1"/>
</dbReference>
<feature type="domain" description="WYL" evidence="2">
    <location>
        <begin position="144"/>
        <end position="209"/>
    </location>
</feature>
<dbReference type="Pfam" id="PF13280">
    <property type="entry name" value="WYL"/>
    <property type="match status" value="1"/>
</dbReference>
<proteinExistence type="predicted"/>
<evidence type="ECO:0000313" key="4">
    <source>
        <dbReference type="EMBL" id="TCS84509.1"/>
    </source>
</evidence>
<dbReference type="Proteomes" id="UP000295788">
    <property type="component" value="Unassembled WGS sequence"/>
</dbReference>
<keyword evidence="4" id="KW-0238">DNA-binding</keyword>
<dbReference type="InterPro" id="IPR013196">
    <property type="entry name" value="HTH_11"/>
</dbReference>
<keyword evidence="5" id="KW-1185">Reference proteome</keyword>
<reference evidence="4 5" key="1">
    <citation type="submission" date="2019-03" db="EMBL/GenBank/DDBJ databases">
        <title>Genomic Encyclopedia of Type Strains, Phase IV (KMG-IV): sequencing the most valuable type-strain genomes for metagenomic binning, comparative biology and taxonomic classification.</title>
        <authorList>
            <person name="Goeker M."/>
        </authorList>
    </citation>
    <scope>NUCLEOTIDE SEQUENCE [LARGE SCALE GENOMIC DNA]</scope>
    <source>
        <strain evidence="4 5">DSM 23802</strain>
    </source>
</reference>
<dbReference type="AlphaFoldDB" id="A0A4V2UT71"/>
<dbReference type="RefSeq" id="WP_132766740.1">
    <property type="nucleotide sequence ID" value="NZ_SMAB01000001.1"/>
</dbReference>
<dbReference type="Pfam" id="PF08279">
    <property type="entry name" value="HTH_11"/>
    <property type="match status" value="1"/>
</dbReference>
<evidence type="ECO:0000313" key="5">
    <source>
        <dbReference type="Proteomes" id="UP000295788"/>
    </source>
</evidence>
<dbReference type="Gene3D" id="1.10.10.10">
    <property type="entry name" value="Winged helix-like DNA-binding domain superfamily/Winged helix DNA-binding domain"/>
    <property type="match status" value="1"/>
</dbReference>
<feature type="domain" description="Helix-turn-helix type 11" evidence="1">
    <location>
        <begin position="7"/>
        <end position="52"/>
    </location>
</feature>
<evidence type="ECO:0000259" key="1">
    <source>
        <dbReference type="Pfam" id="PF08279"/>
    </source>
</evidence>
<protein>
    <submittedName>
        <fullName evidence="4">Putative DNA-binding transcriptional regulator YafY</fullName>
    </submittedName>
</protein>
<dbReference type="SUPFAM" id="SSF46785">
    <property type="entry name" value="Winged helix' DNA-binding domain"/>
    <property type="match status" value="1"/>
</dbReference>
<dbReference type="GO" id="GO:0003677">
    <property type="term" value="F:DNA binding"/>
    <property type="evidence" value="ECO:0007669"/>
    <property type="project" value="UniProtKB-KW"/>
</dbReference>
<dbReference type="InterPro" id="IPR028349">
    <property type="entry name" value="PafC-like"/>
</dbReference>
<dbReference type="InterPro" id="IPR026881">
    <property type="entry name" value="WYL_dom"/>
</dbReference>
<accession>A0A4V2UT71</accession>
<organism evidence="4 5">
    <name type="scientific">Tepidibacillus fermentans</name>
    <dbReference type="NCBI Taxonomy" id="1281767"/>
    <lineage>
        <taxon>Bacteria</taxon>
        <taxon>Bacillati</taxon>
        <taxon>Bacillota</taxon>
        <taxon>Bacilli</taxon>
        <taxon>Bacillales</taxon>
        <taxon>Bacillaceae</taxon>
        <taxon>Tepidibacillus</taxon>
    </lineage>
</organism>
<dbReference type="OrthoDB" id="9815009at2"/>
<dbReference type="InterPro" id="IPR051534">
    <property type="entry name" value="CBASS_pafABC_assoc_protein"/>
</dbReference>
<dbReference type="EMBL" id="SMAB01000001">
    <property type="protein sequence ID" value="TCS84509.1"/>
    <property type="molecule type" value="Genomic_DNA"/>
</dbReference>
<comment type="caution">
    <text evidence="4">The sequence shown here is derived from an EMBL/GenBank/DDBJ whole genome shotgun (WGS) entry which is preliminary data.</text>
</comment>
<dbReference type="InterPro" id="IPR036388">
    <property type="entry name" value="WH-like_DNA-bd_sf"/>
</dbReference>
<dbReference type="PANTHER" id="PTHR34580">
    <property type="match status" value="1"/>
</dbReference>
<sequence length="319" mass="37858">MNDKIIRLLRILTLIQAKPGILARELAEKCETSERTIYRDLEILSLIAPITNLGHGKGYQFIGNFSLYPLNWDEQEALSFSMMPSILESVRSMLPQGFDTAYEKVMATYRKEKKQNDDLLQKVTDIIQMGTPAYREDKTNFMLPIIQAILAKKTIMTVYHTQSRDKTSKREIDPYYLVPREQRFYLIGYCHTKKDVRTFRISRFLDVQITDKPFDMKDFNIQNYLKNTWSIERGGKKITFKVKFSPNVARYLKEEELFVTPKLTDLNDGHLLFEVTVNHDREFLNWLYQYGPEAEILEPKEYRGKMREMLRKWTQLYER</sequence>
<dbReference type="PIRSF" id="PIRSF016838">
    <property type="entry name" value="PafC"/>
    <property type="match status" value="1"/>
</dbReference>
<dbReference type="Pfam" id="PF25583">
    <property type="entry name" value="WCX"/>
    <property type="match status" value="1"/>
</dbReference>
<dbReference type="InterPro" id="IPR057727">
    <property type="entry name" value="WCX_dom"/>
</dbReference>
<evidence type="ECO:0000259" key="2">
    <source>
        <dbReference type="Pfam" id="PF13280"/>
    </source>
</evidence>
<feature type="domain" description="WCX" evidence="3">
    <location>
        <begin position="237"/>
        <end position="313"/>
    </location>
</feature>
<dbReference type="PROSITE" id="PS52050">
    <property type="entry name" value="WYL"/>
    <property type="match status" value="1"/>
</dbReference>
<dbReference type="InterPro" id="IPR036390">
    <property type="entry name" value="WH_DNA-bd_sf"/>
</dbReference>